<evidence type="ECO:0000313" key="2">
    <source>
        <dbReference type="Proteomes" id="UP001054837"/>
    </source>
</evidence>
<protein>
    <submittedName>
        <fullName evidence="1">Uncharacterized protein</fullName>
    </submittedName>
</protein>
<keyword evidence="2" id="KW-1185">Reference proteome</keyword>
<accession>A0AAV4T5Z3</accession>
<dbReference type="AlphaFoldDB" id="A0AAV4T5Z3"/>
<sequence length="164" mass="19411">MAAVVLDFERFQISAGSFIIKELAVCAVHDDIFCGRWLFKPPHPFELIEPRKKENYLWVTKHLHKIKWDNGELPYEYLHSVLTIIMEMFPYIYVKGLEKKKFLEFLTSKEILNLDDYECPKVNDLPPVNVLCPVQHGKHFNHCAVYKAKVFTKFLETIYVHILR</sequence>
<organism evidence="1 2">
    <name type="scientific">Caerostris darwini</name>
    <dbReference type="NCBI Taxonomy" id="1538125"/>
    <lineage>
        <taxon>Eukaryota</taxon>
        <taxon>Metazoa</taxon>
        <taxon>Ecdysozoa</taxon>
        <taxon>Arthropoda</taxon>
        <taxon>Chelicerata</taxon>
        <taxon>Arachnida</taxon>
        <taxon>Araneae</taxon>
        <taxon>Araneomorphae</taxon>
        <taxon>Entelegynae</taxon>
        <taxon>Araneoidea</taxon>
        <taxon>Araneidae</taxon>
        <taxon>Caerostris</taxon>
    </lineage>
</organism>
<dbReference type="Proteomes" id="UP001054837">
    <property type="component" value="Unassembled WGS sequence"/>
</dbReference>
<gene>
    <name evidence="1" type="primary">AVEN_179807_1</name>
    <name evidence="1" type="ORF">CDAR_597841</name>
</gene>
<dbReference type="EMBL" id="BPLQ01009088">
    <property type="protein sequence ID" value="GIY41629.1"/>
    <property type="molecule type" value="Genomic_DNA"/>
</dbReference>
<reference evidence="1 2" key="1">
    <citation type="submission" date="2021-06" db="EMBL/GenBank/DDBJ databases">
        <title>Caerostris darwini draft genome.</title>
        <authorList>
            <person name="Kono N."/>
            <person name="Arakawa K."/>
        </authorList>
    </citation>
    <scope>NUCLEOTIDE SEQUENCE [LARGE SCALE GENOMIC DNA]</scope>
</reference>
<proteinExistence type="predicted"/>
<evidence type="ECO:0000313" key="1">
    <source>
        <dbReference type="EMBL" id="GIY41629.1"/>
    </source>
</evidence>
<comment type="caution">
    <text evidence="1">The sequence shown here is derived from an EMBL/GenBank/DDBJ whole genome shotgun (WGS) entry which is preliminary data.</text>
</comment>
<name>A0AAV4T5Z3_9ARAC</name>